<protein>
    <recommendedName>
        <fullName evidence="3">Secreted protein</fullName>
    </recommendedName>
</protein>
<evidence type="ECO:0000313" key="2">
    <source>
        <dbReference type="Proteomes" id="UP001205560"/>
    </source>
</evidence>
<name>A0ABT2A6D1_9BURK</name>
<accession>A0ABT2A6D1</accession>
<dbReference type="RefSeq" id="WP_258845503.1">
    <property type="nucleotide sequence ID" value="NZ_JANUGX010000011.1"/>
</dbReference>
<reference evidence="1 2" key="1">
    <citation type="submission" date="2022-08" db="EMBL/GenBank/DDBJ databases">
        <title>Reclassification of Massilia species as members of the genera Telluria, Duganella, Pseudoduganella, Mokoshia gen. nov. and Zemynaea gen. nov. using orthogonal and non-orthogonal genome-based approaches.</title>
        <authorList>
            <person name="Bowman J.P."/>
        </authorList>
    </citation>
    <scope>NUCLEOTIDE SEQUENCE [LARGE SCALE GENOMIC DNA]</scope>
    <source>
        <strain evidence="1 2">LMG 28164</strain>
    </source>
</reference>
<gene>
    <name evidence="1" type="ORF">NX782_11050</name>
</gene>
<evidence type="ECO:0008006" key="3">
    <source>
        <dbReference type="Google" id="ProtNLM"/>
    </source>
</evidence>
<evidence type="ECO:0000313" key="1">
    <source>
        <dbReference type="EMBL" id="MCS0589739.1"/>
    </source>
</evidence>
<sequence length="86" mass="8826">MPSSSLGGIFFVPLAATRAAPMQFALPGGVSSHAPVPPHARGYPAPIFHAPRSTPMQAADRLAIPAFVCSVAQARAAGHSLAVQLR</sequence>
<comment type="caution">
    <text evidence="1">The sequence shown here is derived from an EMBL/GenBank/DDBJ whole genome shotgun (WGS) entry which is preliminary data.</text>
</comment>
<dbReference type="Proteomes" id="UP001205560">
    <property type="component" value="Unassembled WGS sequence"/>
</dbReference>
<organism evidence="1 2">
    <name type="scientific">Massilia norwichensis</name>
    <dbReference type="NCBI Taxonomy" id="1442366"/>
    <lineage>
        <taxon>Bacteria</taxon>
        <taxon>Pseudomonadati</taxon>
        <taxon>Pseudomonadota</taxon>
        <taxon>Betaproteobacteria</taxon>
        <taxon>Burkholderiales</taxon>
        <taxon>Oxalobacteraceae</taxon>
        <taxon>Telluria group</taxon>
        <taxon>Massilia</taxon>
    </lineage>
</organism>
<dbReference type="EMBL" id="JANUGX010000011">
    <property type="protein sequence ID" value="MCS0589739.1"/>
    <property type="molecule type" value="Genomic_DNA"/>
</dbReference>
<keyword evidence="2" id="KW-1185">Reference proteome</keyword>
<proteinExistence type="predicted"/>